<name>A0A5B9PC41_9BACT</name>
<dbReference type="Gene3D" id="1.20.1600.10">
    <property type="entry name" value="Outer membrane efflux proteins (OEP)"/>
    <property type="match status" value="1"/>
</dbReference>
<keyword evidence="2" id="KW-0175">Coiled coil</keyword>
<dbReference type="EMBL" id="CP042912">
    <property type="protein sequence ID" value="QEG22076.1"/>
    <property type="molecule type" value="Genomic_DNA"/>
</dbReference>
<keyword evidence="5" id="KW-1185">Reference proteome</keyword>
<evidence type="ECO:0000256" key="2">
    <source>
        <dbReference type="SAM" id="Coils"/>
    </source>
</evidence>
<feature type="compositionally biased region" description="Polar residues" evidence="3">
    <location>
        <begin position="60"/>
        <end position="69"/>
    </location>
</feature>
<dbReference type="InterPro" id="IPR003423">
    <property type="entry name" value="OMP_efflux"/>
</dbReference>
<gene>
    <name evidence="4" type="primary">czcC_3</name>
    <name evidence="4" type="ORF">MFFC18_19370</name>
</gene>
<dbReference type="OrthoDB" id="9791261at2"/>
<proteinExistence type="inferred from homology"/>
<dbReference type="PANTHER" id="PTHR30203">
    <property type="entry name" value="OUTER MEMBRANE CATION EFFLUX PROTEIN"/>
    <property type="match status" value="1"/>
</dbReference>
<dbReference type="PANTHER" id="PTHR30203:SF24">
    <property type="entry name" value="BLR4935 PROTEIN"/>
    <property type="match status" value="1"/>
</dbReference>
<feature type="region of interest" description="Disordered" evidence="3">
    <location>
        <begin position="60"/>
        <end position="79"/>
    </location>
</feature>
<dbReference type="GO" id="GO:0015562">
    <property type="term" value="F:efflux transmembrane transporter activity"/>
    <property type="evidence" value="ECO:0007669"/>
    <property type="project" value="InterPro"/>
</dbReference>
<dbReference type="SUPFAM" id="SSF56954">
    <property type="entry name" value="Outer membrane efflux proteins (OEP)"/>
    <property type="match status" value="1"/>
</dbReference>
<protein>
    <submittedName>
        <fullName evidence="4">Cobalt-zinc-cadmium resistance protein CzcC</fullName>
    </submittedName>
</protein>
<evidence type="ECO:0000256" key="3">
    <source>
        <dbReference type="SAM" id="MobiDB-lite"/>
    </source>
</evidence>
<comment type="similarity">
    <text evidence="1">Belongs to the outer membrane factor (OMF) (TC 1.B.17) family.</text>
</comment>
<organism evidence="4 5">
    <name type="scientific">Mariniblastus fucicola</name>
    <dbReference type="NCBI Taxonomy" id="980251"/>
    <lineage>
        <taxon>Bacteria</taxon>
        <taxon>Pseudomonadati</taxon>
        <taxon>Planctomycetota</taxon>
        <taxon>Planctomycetia</taxon>
        <taxon>Pirellulales</taxon>
        <taxon>Pirellulaceae</taxon>
        <taxon>Mariniblastus</taxon>
    </lineage>
</organism>
<dbReference type="STRING" id="980251.GCA_001642875_05032"/>
<sequence length="477" mass="53186">MKLNWIAALGLLVALSGCKTVHQPFFTSDQTAAASLALKVDEKKERTKPMNRQAIQQVAFQQDVSSSNDSTRDSTYDAEPVVTPDAQPFVGVTSLAQLEQVALANNPAVFEIQADIESLRGKLTQAGLPPNPTAGIVGSDINEDGESFGRYGVYFGREVVRGNKLGYSRAAVCAEIKTAEQRLAVIQQRLLTDVRQRYYDLLVAQETVTIADQLFKISQNAVDVSQRLLDAKEAAQTSVLQAEIEMQNASVVKRQAENQRLAARRKLAGLLGESELSLGHVDGNVRELLVIADFEQSFDQVVNKSPEIAALFADVEQKRRQLQREIVEPIPNVTWQASLQHDFLTDDLIPGFQIGMPIPIWNRNQGSIHQTRYQIVAAERRADKKVLDLRQRLASAYESYLDAKLQVDAFDSEIIPKAKETLDLVNKGYREGEIGFLQLLTAQRTYSQINLTYLQQLKQLWRQHVEIEGLLLSGSLE</sequence>
<dbReference type="InterPro" id="IPR010131">
    <property type="entry name" value="MdtP/NodT-like"/>
</dbReference>
<dbReference type="PROSITE" id="PS51257">
    <property type="entry name" value="PROKAR_LIPOPROTEIN"/>
    <property type="match status" value="1"/>
</dbReference>
<evidence type="ECO:0000313" key="4">
    <source>
        <dbReference type="EMBL" id="QEG22076.1"/>
    </source>
</evidence>
<dbReference type="AlphaFoldDB" id="A0A5B9PC41"/>
<dbReference type="Proteomes" id="UP000322214">
    <property type="component" value="Chromosome"/>
</dbReference>
<accession>A0A5B9PC41</accession>
<reference evidence="4 5" key="1">
    <citation type="submission" date="2019-08" db="EMBL/GenBank/DDBJ databases">
        <title>Deep-cultivation of Planctomycetes and their phenomic and genomic characterization uncovers novel biology.</title>
        <authorList>
            <person name="Wiegand S."/>
            <person name="Jogler M."/>
            <person name="Boedeker C."/>
            <person name="Pinto D."/>
            <person name="Vollmers J."/>
            <person name="Rivas-Marin E."/>
            <person name="Kohn T."/>
            <person name="Peeters S.H."/>
            <person name="Heuer A."/>
            <person name="Rast P."/>
            <person name="Oberbeckmann S."/>
            <person name="Bunk B."/>
            <person name="Jeske O."/>
            <person name="Meyerdierks A."/>
            <person name="Storesund J.E."/>
            <person name="Kallscheuer N."/>
            <person name="Luecker S."/>
            <person name="Lage O.M."/>
            <person name="Pohl T."/>
            <person name="Merkel B.J."/>
            <person name="Hornburger P."/>
            <person name="Mueller R.-W."/>
            <person name="Bruemmer F."/>
            <person name="Labrenz M."/>
            <person name="Spormann A.M."/>
            <person name="Op den Camp H."/>
            <person name="Overmann J."/>
            <person name="Amann R."/>
            <person name="Jetten M.S.M."/>
            <person name="Mascher T."/>
            <person name="Medema M.H."/>
            <person name="Devos D.P."/>
            <person name="Kaster A.-K."/>
            <person name="Ovreas L."/>
            <person name="Rohde M."/>
            <person name="Galperin M.Y."/>
            <person name="Jogler C."/>
        </authorList>
    </citation>
    <scope>NUCLEOTIDE SEQUENCE [LARGE SCALE GENOMIC DNA]</scope>
    <source>
        <strain evidence="4 5">FC18</strain>
    </source>
</reference>
<dbReference type="KEGG" id="mff:MFFC18_19370"/>
<evidence type="ECO:0000256" key="1">
    <source>
        <dbReference type="ARBA" id="ARBA00007613"/>
    </source>
</evidence>
<evidence type="ECO:0000313" key="5">
    <source>
        <dbReference type="Proteomes" id="UP000322214"/>
    </source>
</evidence>
<dbReference type="Pfam" id="PF02321">
    <property type="entry name" value="OEP"/>
    <property type="match status" value="1"/>
</dbReference>
<feature type="coiled-coil region" evidence="2">
    <location>
        <begin position="239"/>
        <end position="273"/>
    </location>
</feature>